<dbReference type="EMBL" id="JAJVKT010000003">
    <property type="protein sequence ID" value="MCE7507763.1"/>
    <property type="molecule type" value="Genomic_DNA"/>
</dbReference>
<dbReference type="InterPro" id="IPR019800">
    <property type="entry name" value="Glyco_hydro_3_AS"/>
</dbReference>
<evidence type="ECO:0000256" key="3">
    <source>
        <dbReference type="ARBA" id="ARBA00022618"/>
    </source>
</evidence>
<keyword evidence="5 11" id="KW-0133">Cell shape</keyword>
<comment type="similarity">
    <text evidence="11">Belongs to the glycosyl hydrolase 3 family. NagZ subfamily.</text>
</comment>
<feature type="binding site" evidence="11">
    <location>
        <begin position="172"/>
        <end position="173"/>
    </location>
    <ligand>
        <name>substrate</name>
    </ligand>
</feature>
<dbReference type="GO" id="GO:0005975">
    <property type="term" value="P:carbohydrate metabolic process"/>
    <property type="evidence" value="ECO:0007669"/>
    <property type="project" value="InterPro"/>
</dbReference>
<comment type="pathway">
    <text evidence="10 11">Cell wall biogenesis; peptidoglycan recycling.</text>
</comment>
<feature type="binding site" evidence="11">
    <location>
        <position position="76"/>
    </location>
    <ligand>
        <name>substrate</name>
    </ligand>
</feature>
<evidence type="ECO:0000256" key="4">
    <source>
        <dbReference type="ARBA" id="ARBA00022801"/>
    </source>
</evidence>
<dbReference type="HAMAP" id="MF_00364">
    <property type="entry name" value="NagZ"/>
    <property type="match status" value="1"/>
</dbReference>
<keyword evidence="3 11" id="KW-0132">Cell division</keyword>
<comment type="function">
    <text evidence="11">Plays a role in peptidoglycan recycling by cleaving the terminal beta-1,4-linked N-acetylglucosamine (GlcNAc) from peptide-linked peptidoglycan fragments, giving rise to free GlcNAc, anhydro-N-acetylmuramic acid and anhydro-N-acetylmuramic acid-linked peptides.</text>
</comment>
<dbReference type="InterPro" id="IPR001764">
    <property type="entry name" value="Glyco_hydro_3_N"/>
</dbReference>
<dbReference type="SUPFAM" id="SSF51445">
    <property type="entry name" value="(Trans)glycosidases"/>
    <property type="match status" value="1"/>
</dbReference>
<feature type="binding site" evidence="11">
    <location>
        <position position="68"/>
    </location>
    <ligand>
        <name>substrate</name>
    </ligand>
</feature>
<evidence type="ECO:0000256" key="9">
    <source>
        <dbReference type="ARBA" id="ARBA00023316"/>
    </source>
</evidence>
<dbReference type="GO" id="GO:0009252">
    <property type="term" value="P:peptidoglycan biosynthetic process"/>
    <property type="evidence" value="ECO:0007669"/>
    <property type="project" value="UniProtKB-KW"/>
</dbReference>
<dbReference type="InterPro" id="IPR022956">
    <property type="entry name" value="Beta_hexosaminidase_bac"/>
</dbReference>
<evidence type="ECO:0000256" key="7">
    <source>
        <dbReference type="ARBA" id="ARBA00023295"/>
    </source>
</evidence>
<protein>
    <recommendedName>
        <fullName evidence="11">Beta-hexosaminidase</fullName>
        <ecNumber evidence="11">3.2.1.52</ecNumber>
    </recommendedName>
    <alternativeName>
        <fullName evidence="11">Beta-N-acetylhexosaminidase</fullName>
    </alternativeName>
    <alternativeName>
        <fullName evidence="11">N-acetyl-beta-glucosaminidase</fullName>
    </alternativeName>
</protein>
<evidence type="ECO:0000256" key="2">
    <source>
        <dbReference type="ARBA" id="ARBA00022490"/>
    </source>
</evidence>
<comment type="caution">
    <text evidence="13">The sequence shown here is derived from an EMBL/GenBank/DDBJ whole genome shotgun (WGS) entry which is preliminary data.</text>
</comment>
<evidence type="ECO:0000313" key="13">
    <source>
        <dbReference type="EMBL" id="MCE7507763.1"/>
    </source>
</evidence>
<evidence type="ECO:0000256" key="1">
    <source>
        <dbReference type="ARBA" id="ARBA00001231"/>
    </source>
</evidence>
<dbReference type="NCBIfam" id="NF003740">
    <property type="entry name" value="PRK05337.1"/>
    <property type="match status" value="1"/>
</dbReference>
<dbReference type="Gene3D" id="3.20.20.300">
    <property type="entry name" value="Glycoside hydrolase, family 3, N-terminal domain"/>
    <property type="match status" value="1"/>
</dbReference>
<dbReference type="EC" id="3.2.1.52" evidence="11"/>
<dbReference type="GO" id="GO:0005737">
    <property type="term" value="C:cytoplasm"/>
    <property type="evidence" value="ECO:0007669"/>
    <property type="project" value="UniProtKB-SubCell"/>
</dbReference>
<dbReference type="GO" id="GO:0071555">
    <property type="term" value="P:cell wall organization"/>
    <property type="evidence" value="ECO:0007669"/>
    <property type="project" value="UniProtKB-KW"/>
</dbReference>
<comment type="catalytic activity">
    <reaction evidence="1 11">
        <text>Hydrolysis of terminal non-reducing N-acetyl-D-hexosamine residues in N-acetyl-beta-D-hexosaminides.</text>
        <dbReference type="EC" id="3.2.1.52"/>
    </reaction>
</comment>
<feature type="domain" description="Glycoside hydrolase family 3 N-terminal" evidence="12">
    <location>
        <begin position="17"/>
        <end position="292"/>
    </location>
</feature>
<evidence type="ECO:0000256" key="11">
    <source>
        <dbReference type="HAMAP-Rule" id="MF_00364"/>
    </source>
</evidence>
<evidence type="ECO:0000256" key="6">
    <source>
        <dbReference type="ARBA" id="ARBA00022984"/>
    </source>
</evidence>
<dbReference type="InterPro" id="IPR050226">
    <property type="entry name" value="NagZ_Beta-hexosaminidase"/>
</dbReference>
<dbReference type="PANTHER" id="PTHR30480:SF13">
    <property type="entry name" value="BETA-HEXOSAMINIDASE"/>
    <property type="match status" value="1"/>
</dbReference>
<keyword evidence="4 11" id="KW-0378">Hydrolase</keyword>
<keyword evidence="7 11" id="KW-0326">Glycosidase</keyword>
<feature type="active site" description="Nucleophile" evidence="11">
    <location>
        <position position="254"/>
    </location>
</feature>
<dbReference type="PANTHER" id="PTHR30480">
    <property type="entry name" value="BETA-HEXOSAMINIDASE-RELATED"/>
    <property type="match status" value="1"/>
</dbReference>
<dbReference type="AlphaFoldDB" id="A0A9Q3ZBM4"/>
<dbReference type="GO" id="GO:0004563">
    <property type="term" value="F:beta-N-acetylhexosaminidase activity"/>
    <property type="evidence" value="ECO:0007669"/>
    <property type="project" value="UniProtKB-UniRule"/>
</dbReference>
<dbReference type="Pfam" id="PF00933">
    <property type="entry name" value="Glyco_hydro_3"/>
    <property type="match status" value="1"/>
</dbReference>
<keyword evidence="9 11" id="KW-0961">Cell wall biogenesis/degradation</keyword>
<sequence length="340" mass="36979">MNQANNTQPLLMLDLEGVALTSEERDLLVHPAVGGVILFSRNYQDPLQVRDLVASMRALRPELLIAVDQEGGRVQRLREGFTRLPAMGTLGRRYQQDPGAGREAAELLGELMADEVRAVDIDISFAPVLDLDYGRSTVIGNRSFSDDVDVLITLADAFLDGMQRAGMCATGKHFPGHGHVQADSHLELPEDPRSLSEMAADLAPFRALAPRLDGIMPAHVRYPAMDAQPAGFSPYWLQKVLREELGFRGVIFSDDLTMAGAAAAGDYTQRAEAALNAGCDMVLVCNDRAGALAVLSWLEQQSLPKVVPASALRARPRRPMNPVRRQRACDLAEQLSGESA</sequence>
<evidence type="ECO:0000256" key="5">
    <source>
        <dbReference type="ARBA" id="ARBA00022960"/>
    </source>
</evidence>
<comment type="subcellular location">
    <subcellularLocation>
        <location evidence="11">Cytoplasm</location>
    </subcellularLocation>
</comment>
<dbReference type="GO" id="GO:0051301">
    <property type="term" value="P:cell division"/>
    <property type="evidence" value="ECO:0007669"/>
    <property type="project" value="UniProtKB-KW"/>
</dbReference>
<keyword evidence="6 11" id="KW-0573">Peptidoglycan synthesis</keyword>
<evidence type="ECO:0000313" key="14">
    <source>
        <dbReference type="Proteomes" id="UP001107961"/>
    </source>
</evidence>
<dbReference type="PROSITE" id="PS00775">
    <property type="entry name" value="GLYCOSYL_HYDROL_F3"/>
    <property type="match status" value="1"/>
</dbReference>
<proteinExistence type="inferred from homology"/>
<keyword evidence="8 11" id="KW-0131">Cell cycle</keyword>
<accession>A0A9Q3ZBM4</accession>
<dbReference type="Proteomes" id="UP001107961">
    <property type="component" value="Unassembled WGS sequence"/>
</dbReference>
<feature type="site" description="Important for catalytic activity" evidence="11">
    <location>
        <position position="183"/>
    </location>
</feature>
<reference evidence="13" key="1">
    <citation type="submission" date="2022-01" db="EMBL/GenBank/DDBJ databases">
        <authorList>
            <person name="Karlyshev A.V."/>
            <person name="Jaspars M."/>
        </authorList>
    </citation>
    <scope>NUCLEOTIDE SEQUENCE</scope>
    <source>
        <strain evidence="13">AGSA3-2</strain>
    </source>
</reference>
<dbReference type="GO" id="GO:0008360">
    <property type="term" value="P:regulation of cell shape"/>
    <property type="evidence" value="ECO:0007669"/>
    <property type="project" value="UniProtKB-KW"/>
</dbReference>
<name>A0A9Q3ZBM4_9GAMM</name>
<dbReference type="GO" id="GO:0009254">
    <property type="term" value="P:peptidoglycan turnover"/>
    <property type="evidence" value="ECO:0007669"/>
    <property type="project" value="UniProtKB-UniRule"/>
</dbReference>
<keyword evidence="14" id="KW-1185">Reference proteome</keyword>
<dbReference type="RefSeq" id="WP_233925104.1">
    <property type="nucleotide sequence ID" value="NZ_JAJVKT010000003.1"/>
</dbReference>
<dbReference type="InterPro" id="IPR036962">
    <property type="entry name" value="Glyco_hydro_3_N_sf"/>
</dbReference>
<keyword evidence="2 11" id="KW-0963">Cytoplasm</keyword>
<evidence type="ECO:0000256" key="10">
    <source>
        <dbReference type="ARBA" id="ARBA00037880"/>
    </source>
</evidence>
<gene>
    <name evidence="11 13" type="primary">nagZ</name>
    <name evidence="13" type="ORF">LZG35_03885</name>
</gene>
<feature type="active site" description="Proton donor/acceptor" evidence="11">
    <location>
        <position position="185"/>
    </location>
</feature>
<organism evidence="13 14">
    <name type="scientific">Alloalcanivorax xenomutans</name>
    <dbReference type="NCBI Taxonomy" id="1094342"/>
    <lineage>
        <taxon>Bacteria</taxon>
        <taxon>Pseudomonadati</taxon>
        <taxon>Pseudomonadota</taxon>
        <taxon>Gammaproteobacteria</taxon>
        <taxon>Oceanospirillales</taxon>
        <taxon>Alcanivoracaceae</taxon>
        <taxon>Alloalcanivorax</taxon>
    </lineage>
</organism>
<dbReference type="FunFam" id="3.20.20.300:FF:000001">
    <property type="entry name" value="Beta-hexosaminidase"/>
    <property type="match status" value="1"/>
</dbReference>
<evidence type="ECO:0000259" key="12">
    <source>
        <dbReference type="Pfam" id="PF00933"/>
    </source>
</evidence>
<dbReference type="InterPro" id="IPR017853">
    <property type="entry name" value="GH"/>
</dbReference>
<feature type="binding site" evidence="11">
    <location>
        <position position="142"/>
    </location>
    <ligand>
        <name>substrate</name>
    </ligand>
</feature>
<evidence type="ECO:0000256" key="8">
    <source>
        <dbReference type="ARBA" id="ARBA00023306"/>
    </source>
</evidence>